<comment type="catalytic activity">
    <reaction evidence="9 10">
        <text>L-glutamyl-tRNA(Gln) + L-glutamine + ATP + H2O = L-glutaminyl-tRNA(Gln) + L-glutamate + ADP + phosphate + H(+)</text>
        <dbReference type="Rhea" id="RHEA:17521"/>
        <dbReference type="Rhea" id="RHEA-COMP:9681"/>
        <dbReference type="Rhea" id="RHEA-COMP:9684"/>
        <dbReference type="ChEBI" id="CHEBI:15377"/>
        <dbReference type="ChEBI" id="CHEBI:15378"/>
        <dbReference type="ChEBI" id="CHEBI:29985"/>
        <dbReference type="ChEBI" id="CHEBI:30616"/>
        <dbReference type="ChEBI" id="CHEBI:43474"/>
        <dbReference type="ChEBI" id="CHEBI:58359"/>
        <dbReference type="ChEBI" id="CHEBI:78520"/>
        <dbReference type="ChEBI" id="CHEBI:78521"/>
        <dbReference type="ChEBI" id="CHEBI:456216"/>
    </reaction>
</comment>
<dbReference type="GO" id="GO:0006412">
    <property type="term" value="P:translation"/>
    <property type="evidence" value="ECO:0007669"/>
    <property type="project" value="UniProtKB-UniRule"/>
</dbReference>
<comment type="catalytic activity">
    <reaction evidence="8 10">
        <text>L-aspartyl-tRNA(Asn) + L-glutamine + ATP + H2O = L-asparaginyl-tRNA(Asn) + L-glutamate + ADP + phosphate + 2 H(+)</text>
        <dbReference type="Rhea" id="RHEA:14513"/>
        <dbReference type="Rhea" id="RHEA-COMP:9674"/>
        <dbReference type="Rhea" id="RHEA-COMP:9677"/>
        <dbReference type="ChEBI" id="CHEBI:15377"/>
        <dbReference type="ChEBI" id="CHEBI:15378"/>
        <dbReference type="ChEBI" id="CHEBI:29985"/>
        <dbReference type="ChEBI" id="CHEBI:30616"/>
        <dbReference type="ChEBI" id="CHEBI:43474"/>
        <dbReference type="ChEBI" id="CHEBI:58359"/>
        <dbReference type="ChEBI" id="CHEBI:78515"/>
        <dbReference type="ChEBI" id="CHEBI:78516"/>
        <dbReference type="ChEBI" id="CHEBI:456216"/>
    </reaction>
</comment>
<evidence type="ECO:0000256" key="5">
    <source>
        <dbReference type="ARBA" id="ARBA00022840"/>
    </source>
</evidence>
<evidence type="ECO:0000256" key="8">
    <source>
        <dbReference type="ARBA" id="ARBA00047380"/>
    </source>
</evidence>
<gene>
    <name evidence="10" type="primary">gatB</name>
    <name evidence="12" type="ORF">HNQ39_000763</name>
</gene>
<dbReference type="Gene3D" id="1.10.150.380">
    <property type="entry name" value="GatB domain, N-terminal subdomain"/>
    <property type="match status" value="1"/>
</dbReference>
<dbReference type="EMBL" id="JACHGW010000001">
    <property type="protein sequence ID" value="MBB6049001.1"/>
    <property type="molecule type" value="Genomic_DNA"/>
</dbReference>
<evidence type="ECO:0000313" key="12">
    <source>
        <dbReference type="EMBL" id="MBB6049001.1"/>
    </source>
</evidence>
<feature type="domain" description="Asn/Gln amidotransferase" evidence="11">
    <location>
        <begin position="332"/>
        <end position="477"/>
    </location>
</feature>
<evidence type="ECO:0000256" key="9">
    <source>
        <dbReference type="ARBA" id="ARBA00047913"/>
    </source>
</evidence>
<comment type="caution">
    <text evidence="12">The sequence shown here is derived from an EMBL/GenBank/DDBJ whole genome shotgun (WGS) entry which is preliminary data.</text>
</comment>
<dbReference type="InterPro" id="IPR017959">
    <property type="entry name" value="Asn/Gln-tRNA_amidoTrfase_suB/E"/>
</dbReference>
<evidence type="ECO:0000256" key="6">
    <source>
        <dbReference type="ARBA" id="ARBA00022917"/>
    </source>
</evidence>
<dbReference type="NCBIfam" id="NF004014">
    <property type="entry name" value="PRK05477.1-4"/>
    <property type="match status" value="1"/>
</dbReference>
<dbReference type="AlphaFoldDB" id="A0A7W9SLT1"/>
<comment type="similarity">
    <text evidence="1 10">Belongs to the GatB/GatE family. GatB subfamily.</text>
</comment>
<dbReference type="RefSeq" id="WP_184192621.1">
    <property type="nucleotide sequence ID" value="NZ_JACHGW010000001.1"/>
</dbReference>
<dbReference type="NCBIfam" id="TIGR00133">
    <property type="entry name" value="gatB"/>
    <property type="match status" value="1"/>
</dbReference>
<keyword evidence="12" id="KW-0808">Transferase</keyword>
<dbReference type="NCBIfam" id="NF004012">
    <property type="entry name" value="PRK05477.1-2"/>
    <property type="match status" value="1"/>
</dbReference>
<dbReference type="SUPFAM" id="SSF55931">
    <property type="entry name" value="Glutamine synthetase/guanido kinase"/>
    <property type="match status" value="1"/>
</dbReference>
<dbReference type="InterPro" id="IPR003789">
    <property type="entry name" value="Asn/Gln_tRNA_amidoTrase-B-like"/>
</dbReference>
<dbReference type="FunFam" id="1.10.10.410:FF:000001">
    <property type="entry name" value="Aspartyl/glutamyl-tRNA(Asn/Gln) amidotransferase subunit B"/>
    <property type="match status" value="1"/>
</dbReference>
<dbReference type="EC" id="6.3.5.-" evidence="10"/>
<comment type="function">
    <text evidence="7 10">Allows the formation of correctly charged Asn-tRNA(Asn) or Gln-tRNA(Gln) through the transamidation of misacylated Asp-tRNA(Asn) or Glu-tRNA(Gln) in organisms which lack either or both of asparaginyl-tRNA or glutaminyl-tRNA synthetases. The reaction takes place in the presence of glutamine and ATP through an activated phospho-Asp-tRNA(Asn) or phospho-Glu-tRNA(Gln).</text>
</comment>
<accession>A0A7W9SLT1</accession>
<keyword evidence="5 10" id="KW-0067">ATP-binding</keyword>
<dbReference type="InterPro" id="IPR042114">
    <property type="entry name" value="GatB_C_1"/>
</dbReference>
<dbReference type="PANTHER" id="PTHR11659">
    <property type="entry name" value="GLUTAMYL-TRNA GLN AMIDOTRANSFERASE SUBUNIT B MITOCHONDRIAL AND PROKARYOTIC PET112-RELATED"/>
    <property type="match status" value="1"/>
</dbReference>
<evidence type="ECO:0000256" key="3">
    <source>
        <dbReference type="ARBA" id="ARBA00022598"/>
    </source>
</evidence>
<sequence length="480" mass="52901">MPEYVVAVGMECHAELLTKSKMFCGCENAFGGEPNTRCCPICLGLPGTLPVFNKQAVEHVVRTALALNCEISMRTIFHRKNYFYPDLPKGYQVSQYGNTPIGINGYLEIEEADGTLKKIHITRVHLEEDTGKSLHVDGLGYSVMDYNRAGVPLMEIVTDFPPDVESSEEARLYAETLRSILLYLGVSDGKMEQGSLRVEPNPSVREKGSEVYGTKTELKNLNSFKFVQQGVEYEAKRQIAAIEKGEAVLQATYGWDSEKGETVLQRIKESEQEYRYFPEPDLIPIEFLEEYIESLRASLPELPIARKRRFIEQYGLPATDATQLVGERATADFFEAAAQNADPKQVANWMLGDLTRLANAAGQAVHATPVTVEHLVGLVSAIAKGTITGKIAKELIDSMHAEGKSVEQLIQERGIKVVDAGAVRGIVQAVLAANPDIVAKIKAGNDKSKGFLVGQVMKEAKGQARPDDVNRLLEEELAKL</sequence>
<dbReference type="InterPro" id="IPR014746">
    <property type="entry name" value="Gln_synth/guanido_kin_cat_dom"/>
</dbReference>
<dbReference type="FunFam" id="1.10.150.380:FF:000001">
    <property type="entry name" value="Aspartyl/glutamyl-tRNA(Asn/Gln) amidotransferase subunit B"/>
    <property type="match status" value="1"/>
</dbReference>
<evidence type="ECO:0000256" key="4">
    <source>
        <dbReference type="ARBA" id="ARBA00022741"/>
    </source>
</evidence>
<evidence type="ECO:0000256" key="1">
    <source>
        <dbReference type="ARBA" id="ARBA00005306"/>
    </source>
</evidence>
<dbReference type="Proteomes" id="UP000520814">
    <property type="component" value="Unassembled WGS sequence"/>
</dbReference>
<dbReference type="GO" id="GO:0070681">
    <property type="term" value="P:glutaminyl-tRNAGln biosynthesis via transamidation"/>
    <property type="evidence" value="ECO:0007669"/>
    <property type="project" value="TreeGrafter"/>
</dbReference>
<dbReference type="HAMAP" id="MF_00121">
    <property type="entry name" value="GatB"/>
    <property type="match status" value="1"/>
</dbReference>
<dbReference type="GO" id="GO:0005524">
    <property type="term" value="F:ATP binding"/>
    <property type="evidence" value="ECO:0007669"/>
    <property type="project" value="UniProtKB-KW"/>
</dbReference>
<evidence type="ECO:0000313" key="13">
    <source>
        <dbReference type="Proteomes" id="UP000520814"/>
    </source>
</evidence>
<dbReference type="GO" id="GO:0050567">
    <property type="term" value="F:glutaminyl-tRNA synthase (glutamine-hydrolyzing) activity"/>
    <property type="evidence" value="ECO:0007669"/>
    <property type="project" value="UniProtKB-UniRule"/>
</dbReference>
<proteinExistence type="inferred from homology"/>
<keyword evidence="4 10" id="KW-0547">Nucleotide-binding</keyword>
<evidence type="ECO:0000256" key="2">
    <source>
        <dbReference type="ARBA" id="ARBA00011123"/>
    </source>
</evidence>
<evidence type="ECO:0000259" key="11">
    <source>
        <dbReference type="SMART" id="SM00845"/>
    </source>
</evidence>
<dbReference type="Pfam" id="PF02637">
    <property type="entry name" value="GatB_Yqey"/>
    <property type="match status" value="1"/>
</dbReference>
<reference evidence="12 13" key="1">
    <citation type="submission" date="2020-08" db="EMBL/GenBank/DDBJ databases">
        <title>Genomic Encyclopedia of Type Strains, Phase IV (KMG-IV): sequencing the most valuable type-strain genomes for metagenomic binning, comparative biology and taxonomic classification.</title>
        <authorList>
            <person name="Goeker M."/>
        </authorList>
    </citation>
    <scope>NUCLEOTIDE SEQUENCE [LARGE SCALE GENOMIC DNA]</scope>
    <source>
        <strain evidence="12 13">DSM 23562</strain>
    </source>
</reference>
<dbReference type="GO" id="GO:0016740">
    <property type="term" value="F:transferase activity"/>
    <property type="evidence" value="ECO:0007669"/>
    <property type="project" value="UniProtKB-KW"/>
</dbReference>
<dbReference type="InterPro" id="IPR018027">
    <property type="entry name" value="Asn/Gln_amidotransferase"/>
</dbReference>
<evidence type="ECO:0000256" key="7">
    <source>
        <dbReference type="ARBA" id="ARBA00024799"/>
    </source>
</evidence>
<evidence type="ECO:0000256" key="10">
    <source>
        <dbReference type="HAMAP-Rule" id="MF_00121"/>
    </source>
</evidence>
<dbReference type="InterPro" id="IPR004413">
    <property type="entry name" value="GatB"/>
</dbReference>
<keyword evidence="6 10" id="KW-0648">Protein biosynthesis</keyword>
<comment type="subunit">
    <text evidence="2 10">Heterotrimer of A, B and C subunits.</text>
</comment>
<dbReference type="Gene3D" id="1.10.10.410">
    <property type="match status" value="1"/>
</dbReference>
<keyword evidence="13" id="KW-1185">Reference proteome</keyword>
<name>A0A7W9SLT1_ARMRO</name>
<keyword evidence="3 10" id="KW-0436">Ligase</keyword>
<dbReference type="Pfam" id="PF02934">
    <property type="entry name" value="GatB_N"/>
    <property type="match status" value="1"/>
</dbReference>
<dbReference type="InterPro" id="IPR023168">
    <property type="entry name" value="GatB_Yqey_C_2"/>
</dbReference>
<protein>
    <recommendedName>
        <fullName evidence="10">Aspartyl/glutamyl-tRNA(Asn/Gln) amidotransferase subunit B</fullName>
        <shortName evidence="10">Asp/Glu-ADT subunit B</shortName>
        <ecNumber evidence="10">6.3.5.-</ecNumber>
    </recommendedName>
</protein>
<dbReference type="InterPro" id="IPR006075">
    <property type="entry name" value="Asn/Gln-tRNA_Trfase_suB/E_cat"/>
</dbReference>
<organism evidence="12 13">
    <name type="scientific">Armatimonas rosea</name>
    <dbReference type="NCBI Taxonomy" id="685828"/>
    <lineage>
        <taxon>Bacteria</taxon>
        <taxon>Bacillati</taxon>
        <taxon>Armatimonadota</taxon>
        <taxon>Armatimonadia</taxon>
        <taxon>Armatimonadales</taxon>
        <taxon>Armatimonadaceae</taxon>
        <taxon>Armatimonas</taxon>
    </lineage>
</organism>
<dbReference type="SUPFAM" id="SSF89095">
    <property type="entry name" value="GatB/YqeY motif"/>
    <property type="match status" value="1"/>
</dbReference>
<dbReference type="SMART" id="SM00845">
    <property type="entry name" value="GatB_Yqey"/>
    <property type="match status" value="1"/>
</dbReference>
<dbReference type="PANTHER" id="PTHR11659:SF0">
    <property type="entry name" value="GLUTAMYL-TRNA(GLN) AMIDOTRANSFERASE SUBUNIT B, MITOCHONDRIAL"/>
    <property type="match status" value="1"/>
</dbReference>